<accession>A0A645BPZ0</accession>
<evidence type="ECO:0000313" key="2">
    <source>
        <dbReference type="EMBL" id="MPM66651.1"/>
    </source>
</evidence>
<feature type="transmembrane region" description="Helical" evidence="1">
    <location>
        <begin position="27"/>
        <end position="47"/>
    </location>
</feature>
<dbReference type="EMBL" id="VSSQ01021215">
    <property type="protein sequence ID" value="MPM66651.1"/>
    <property type="molecule type" value="Genomic_DNA"/>
</dbReference>
<reference evidence="2" key="1">
    <citation type="submission" date="2019-08" db="EMBL/GenBank/DDBJ databases">
        <authorList>
            <person name="Kucharzyk K."/>
            <person name="Murdoch R.W."/>
            <person name="Higgins S."/>
            <person name="Loffler F."/>
        </authorList>
    </citation>
    <scope>NUCLEOTIDE SEQUENCE</scope>
</reference>
<keyword evidence="1" id="KW-0812">Transmembrane</keyword>
<keyword evidence="1" id="KW-0472">Membrane</keyword>
<dbReference type="AlphaFoldDB" id="A0A645BPZ0"/>
<protein>
    <submittedName>
        <fullName evidence="2">Uncharacterized protein</fullName>
    </submittedName>
</protein>
<name>A0A645BPZ0_9ZZZZ</name>
<gene>
    <name evidence="2" type="ORF">SDC9_113561</name>
</gene>
<proteinExistence type="predicted"/>
<organism evidence="2">
    <name type="scientific">bioreactor metagenome</name>
    <dbReference type="NCBI Taxonomy" id="1076179"/>
    <lineage>
        <taxon>unclassified sequences</taxon>
        <taxon>metagenomes</taxon>
        <taxon>ecological metagenomes</taxon>
    </lineage>
</organism>
<evidence type="ECO:0000256" key="1">
    <source>
        <dbReference type="SAM" id="Phobius"/>
    </source>
</evidence>
<keyword evidence="1" id="KW-1133">Transmembrane helix</keyword>
<sequence>MIEFVGFNMYKHNSKVIKIITKIFNKLILYLIKLIILIHIVFITTNIDTKIIYDLNCIKL</sequence>
<comment type="caution">
    <text evidence="2">The sequence shown here is derived from an EMBL/GenBank/DDBJ whole genome shotgun (WGS) entry which is preliminary data.</text>
</comment>